<reference evidence="10 11" key="1">
    <citation type="journal article" date="2011" name="Int. J. Syst. Evol. Microbiol.">
        <title>Zhongshania antarctica gen. nov., sp. nov. and Zhongshania guokunii sp. nov., gammaproteobacteria respectively isolated from coastal attached (fast) ice and surface seawater of the Antarctic.</title>
        <authorList>
            <person name="Li H.J."/>
            <person name="Zhang X.Y."/>
            <person name="Chen C.X."/>
            <person name="Zhang Y.J."/>
            <person name="Gao Z.M."/>
            <person name="Yu Y."/>
            <person name="Chen X.L."/>
            <person name="Chen B."/>
            <person name="Zhang Y.Z."/>
        </authorList>
    </citation>
    <scope>NUCLEOTIDE SEQUENCE [LARGE SCALE GENOMIC DNA]</scope>
    <source>
        <strain evidence="10 11">15-R06ZXC-3</strain>
    </source>
</reference>
<evidence type="ECO:0000256" key="8">
    <source>
        <dbReference type="SAM" id="MobiDB-lite"/>
    </source>
</evidence>
<gene>
    <name evidence="10" type="ORF">AB4874_17390</name>
</gene>
<evidence type="ECO:0000313" key="10">
    <source>
        <dbReference type="EMBL" id="MEX1663383.1"/>
    </source>
</evidence>
<protein>
    <submittedName>
        <fullName evidence="10">Hint domain-containing protein</fullName>
    </submittedName>
</protein>
<organism evidence="10 11">
    <name type="scientific">Thioclava arctica</name>
    <dbReference type="NCBI Taxonomy" id="3238301"/>
    <lineage>
        <taxon>Bacteria</taxon>
        <taxon>Pseudomonadati</taxon>
        <taxon>Pseudomonadota</taxon>
        <taxon>Alphaproteobacteria</taxon>
        <taxon>Rhodobacterales</taxon>
        <taxon>Paracoccaceae</taxon>
        <taxon>Thioclava</taxon>
    </lineage>
</organism>
<dbReference type="PRINTS" id="PR01488">
    <property type="entry name" value="RTXTOXINA"/>
</dbReference>
<dbReference type="InterPro" id="IPR050557">
    <property type="entry name" value="RTX_toxin/Mannuronan_C5-epim"/>
</dbReference>
<keyword evidence="5" id="KW-0677">Repeat</keyword>
<dbReference type="Pfam" id="PF13403">
    <property type="entry name" value="Hint_2"/>
    <property type="match status" value="1"/>
</dbReference>
<evidence type="ECO:0000256" key="5">
    <source>
        <dbReference type="ARBA" id="ARBA00022737"/>
    </source>
</evidence>
<dbReference type="Proteomes" id="UP001557465">
    <property type="component" value="Unassembled WGS sequence"/>
</dbReference>
<evidence type="ECO:0000259" key="9">
    <source>
        <dbReference type="Pfam" id="PF13403"/>
    </source>
</evidence>
<keyword evidence="6" id="KW-0843">Virulence</keyword>
<evidence type="ECO:0000256" key="6">
    <source>
        <dbReference type="ARBA" id="ARBA00023026"/>
    </source>
</evidence>
<evidence type="ECO:0000256" key="4">
    <source>
        <dbReference type="ARBA" id="ARBA00022656"/>
    </source>
</evidence>
<dbReference type="Pfam" id="PF00353">
    <property type="entry name" value="HemolysinCabind"/>
    <property type="match status" value="2"/>
</dbReference>
<dbReference type="PANTHER" id="PTHR38340:SF1">
    <property type="entry name" value="S-LAYER PROTEIN"/>
    <property type="match status" value="1"/>
</dbReference>
<dbReference type="SUPFAM" id="SSF51294">
    <property type="entry name" value="Hedgehog/intein (Hint) domain"/>
    <property type="match status" value="1"/>
</dbReference>
<comment type="subcellular location">
    <subcellularLocation>
        <location evidence="1">Membrane</location>
    </subcellularLocation>
    <subcellularLocation>
        <location evidence="2">Secreted</location>
    </subcellularLocation>
</comment>
<name>A0ABV3TP67_9RHOB</name>
<keyword evidence="11" id="KW-1185">Reference proteome</keyword>
<dbReference type="PANTHER" id="PTHR38340">
    <property type="entry name" value="S-LAYER PROTEIN"/>
    <property type="match status" value="1"/>
</dbReference>
<dbReference type="InterPro" id="IPR018511">
    <property type="entry name" value="Hemolysin-typ_Ca-bd_CS"/>
</dbReference>
<dbReference type="InterPro" id="IPR028992">
    <property type="entry name" value="Hedgehog/Intein_dom"/>
</dbReference>
<sequence>MTLWYWDCNNNPVAHDDTAETAFNTAVKIDVLANDTDPDCDKLRIFGTPTSTHGSVVVNSDGTLTFTPAPGFAGTAEICYTVSDGNGGHDSATVHIQVDEEKPDGIVEGTSGNDLIDAHYTGDPQGDMVDHNDAILPHVTSNDDIIKAGAGNDTVFAGAGNDSVDGGAGNDLIYGQGGNDTLNGDSGNDTIYGDNGGIASPPAADPVNQTVDWGNFKTDCGKIEDQTVDLGDTKVAFDFTVLDHGATASYTNTTEYTGGATFDAHSGLKLYGCGGEGGVDPTSLTTLTFSSDNSEYTGEVQNTSFRINDLDRGNPSDNHVDVVTLQALDGDGKPVDIKITPSGHQTVSYDATTGTYTITGTDSDTGSLHSDDAVGSVLVEIADPTAKLSIGYANGANTDQAITITDIHCETVPVATDTGEPGNDVISGGTGDDVLYGEQGNDTLSGDAGNDSLNGGSGDDTVMGGSGNDTLVGGTGSDSVSGGDDRDLFIVDSQADGVGDTLDGGQGGDNFDTLDLTGAGPLRVDSHVTAYDPVSGVSSYAGTVTFLDSNGNPDGTLQFSNMERVIPCFTPGTLIATPKGEVPAETLKEGDKVLTRDNGIQEIRWAGRCDMTRDDLADAPHLAPVLIKAGSLGNDLPERDMLVSPNHRMLVANDKTALYFEEHEVLVAAKHLIGNAGIAKAQTLGTSYLHFMFDRHEVILGNGAWTESFQPGDMTLGGMGNSQRQEIFELFPALQTTEGRQDYQAARKTLKKHETAVLLNG</sequence>
<dbReference type="Pfam" id="PF17963">
    <property type="entry name" value="Big_9"/>
    <property type="match status" value="1"/>
</dbReference>
<keyword evidence="7" id="KW-0472">Membrane</keyword>
<feature type="region of interest" description="Disordered" evidence="8">
    <location>
        <begin position="415"/>
        <end position="485"/>
    </location>
</feature>
<dbReference type="InterPro" id="IPR011049">
    <property type="entry name" value="Serralysin-like_metalloprot_C"/>
</dbReference>
<feature type="domain" description="Hedgehog/Intein (Hint)" evidence="9">
    <location>
        <begin position="567"/>
        <end position="713"/>
    </location>
</feature>
<dbReference type="Gene3D" id="2.150.10.10">
    <property type="entry name" value="Serralysin-like metalloprotease, C-terminal"/>
    <property type="match status" value="2"/>
</dbReference>
<dbReference type="InterPro" id="IPR003995">
    <property type="entry name" value="RTX_toxin_determinant-A"/>
</dbReference>
<dbReference type="Gene3D" id="2.170.16.10">
    <property type="entry name" value="Hedgehog/Intein (Hint) domain"/>
    <property type="match status" value="1"/>
</dbReference>
<dbReference type="SUPFAM" id="SSF51120">
    <property type="entry name" value="beta-Roll"/>
    <property type="match status" value="2"/>
</dbReference>
<dbReference type="InterPro" id="IPR001343">
    <property type="entry name" value="Hemolysn_Ca-bd"/>
</dbReference>
<evidence type="ECO:0000256" key="3">
    <source>
        <dbReference type="ARBA" id="ARBA00022525"/>
    </source>
</evidence>
<dbReference type="PROSITE" id="PS50817">
    <property type="entry name" value="INTEIN_N_TER"/>
    <property type="match status" value="1"/>
</dbReference>
<evidence type="ECO:0000256" key="7">
    <source>
        <dbReference type="ARBA" id="ARBA00023136"/>
    </source>
</evidence>
<dbReference type="RefSeq" id="WP_368392925.1">
    <property type="nucleotide sequence ID" value="NZ_JBFRYC010000015.1"/>
</dbReference>
<dbReference type="PROSITE" id="PS00330">
    <property type="entry name" value="HEMOLYSIN_CALCIUM"/>
    <property type="match status" value="1"/>
</dbReference>
<dbReference type="Gene3D" id="2.60.40.2810">
    <property type="match status" value="1"/>
</dbReference>
<dbReference type="PRINTS" id="PR00313">
    <property type="entry name" value="CABNDNGRPT"/>
</dbReference>
<evidence type="ECO:0000313" key="11">
    <source>
        <dbReference type="Proteomes" id="UP001557465"/>
    </source>
</evidence>
<feature type="compositionally biased region" description="Low complexity" evidence="8">
    <location>
        <begin position="445"/>
        <end position="454"/>
    </location>
</feature>
<evidence type="ECO:0000256" key="2">
    <source>
        <dbReference type="ARBA" id="ARBA00004613"/>
    </source>
</evidence>
<accession>A0ABV3TP67</accession>
<dbReference type="InterPro" id="IPR036844">
    <property type="entry name" value="Hint_dom_sf"/>
</dbReference>
<comment type="caution">
    <text evidence="10">The sequence shown here is derived from an EMBL/GenBank/DDBJ whole genome shotgun (WGS) entry which is preliminary data.</text>
</comment>
<proteinExistence type="predicted"/>
<evidence type="ECO:0000256" key="1">
    <source>
        <dbReference type="ARBA" id="ARBA00004370"/>
    </source>
</evidence>
<dbReference type="EMBL" id="JBFRYC010000015">
    <property type="protein sequence ID" value="MEX1663383.1"/>
    <property type="molecule type" value="Genomic_DNA"/>
</dbReference>
<keyword evidence="4" id="KW-0800">Toxin</keyword>
<dbReference type="InterPro" id="IPR006141">
    <property type="entry name" value="Intein_N"/>
</dbReference>
<keyword evidence="3" id="KW-0964">Secreted</keyword>